<comment type="caution">
    <text evidence="3">The sequence shown here is derived from an EMBL/GenBank/DDBJ whole genome shotgun (WGS) entry which is preliminary data.</text>
</comment>
<gene>
    <name evidence="3" type="ORF">PR048_030299</name>
</gene>
<proteinExistence type="predicted"/>
<organism evidence="3 4">
    <name type="scientific">Dryococelus australis</name>
    <dbReference type="NCBI Taxonomy" id="614101"/>
    <lineage>
        <taxon>Eukaryota</taxon>
        <taxon>Metazoa</taxon>
        <taxon>Ecdysozoa</taxon>
        <taxon>Arthropoda</taxon>
        <taxon>Hexapoda</taxon>
        <taxon>Insecta</taxon>
        <taxon>Pterygota</taxon>
        <taxon>Neoptera</taxon>
        <taxon>Polyneoptera</taxon>
        <taxon>Phasmatodea</taxon>
        <taxon>Verophasmatodea</taxon>
        <taxon>Anareolatae</taxon>
        <taxon>Phasmatidae</taxon>
        <taxon>Eurycanthinae</taxon>
        <taxon>Dryococelus</taxon>
    </lineage>
</organism>
<evidence type="ECO:0000256" key="1">
    <source>
        <dbReference type="SAM" id="MobiDB-lite"/>
    </source>
</evidence>
<evidence type="ECO:0000313" key="3">
    <source>
        <dbReference type="EMBL" id="KAJ8868759.1"/>
    </source>
</evidence>
<feature type="region of interest" description="Disordered" evidence="1">
    <location>
        <begin position="81"/>
        <end position="103"/>
    </location>
</feature>
<keyword evidence="2" id="KW-0472">Membrane</keyword>
<keyword evidence="2" id="KW-0812">Transmembrane</keyword>
<feature type="transmembrane region" description="Helical" evidence="2">
    <location>
        <begin position="12"/>
        <end position="34"/>
    </location>
</feature>
<dbReference type="EMBL" id="JARBHB010000014">
    <property type="protein sequence ID" value="KAJ8868759.1"/>
    <property type="molecule type" value="Genomic_DNA"/>
</dbReference>
<keyword evidence="4" id="KW-1185">Reference proteome</keyword>
<keyword evidence="2" id="KW-1133">Transmembrane helix</keyword>
<reference evidence="3 4" key="1">
    <citation type="submission" date="2023-02" db="EMBL/GenBank/DDBJ databases">
        <title>LHISI_Scaffold_Assembly.</title>
        <authorList>
            <person name="Stuart O.P."/>
            <person name="Cleave R."/>
            <person name="Magrath M.J.L."/>
            <person name="Mikheyev A.S."/>
        </authorList>
    </citation>
    <scope>NUCLEOTIDE SEQUENCE [LARGE SCALE GENOMIC DNA]</scope>
    <source>
        <strain evidence="3">Daus_M_001</strain>
        <tissue evidence="3">Leg muscle</tissue>
    </source>
</reference>
<accession>A0ABQ9G8K7</accession>
<protein>
    <submittedName>
        <fullName evidence="3">Uncharacterized protein</fullName>
    </submittedName>
</protein>
<evidence type="ECO:0000313" key="4">
    <source>
        <dbReference type="Proteomes" id="UP001159363"/>
    </source>
</evidence>
<name>A0ABQ9G8K7_9NEOP</name>
<evidence type="ECO:0000256" key="2">
    <source>
        <dbReference type="SAM" id="Phobius"/>
    </source>
</evidence>
<sequence length="307" mass="33465">MILSSVLSAVLNFVHVVLNLVYVVLIVVHVVLIMGACGADCGTCAVSPLAFHQGDPGSIPGRVSPDLRMWESYRTMPLVGGSSRGSPISPPFSSGTAPYSPQSPSSALRTSLLRATQISSHTLGLAVVPHDRIKIIATVVVGKLSFELPKSVDLGNSDLGSSVQRFQSIMQVNKISFRRSSILTSITRFGSQDLDVKSRPNLFTLLNFDGRDDAGFIFIYASGRCGGKTKRVRSPSRRFVTETNARVLEGPREGGEKEGDLASLISVPSQRRRECFDDRRRGWSRGADPQISRQITLLVPWLLLWVD</sequence>
<dbReference type="Proteomes" id="UP001159363">
    <property type="component" value="Chromosome 13"/>
</dbReference>
<feature type="compositionally biased region" description="Low complexity" evidence="1">
    <location>
        <begin position="81"/>
        <end position="95"/>
    </location>
</feature>